<accession>A0AA37SP66</accession>
<protein>
    <submittedName>
        <fullName evidence="2">GLPGLI family protein</fullName>
    </submittedName>
</protein>
<dbReference type="Pfam" id="PF09697">
    <property type="entry name" value="Porph_ging"/>
    <property type="match status" value="1"/>
</dbReference>
<dbReference type="NCBIfam" id="TIGR01200">
    <property type="entry name" value="GLPGLI"/>
    <property type="match status" value="1"/>
</dbReference>
<keyword evidence="1" id="KW-0732">Signal</keyword>
<dbReference type="InterPro" id="IPR005901">
    <property type="entry name" value="GLPGLI"/>
</dbReference>
<sequence>MKQIITVFLVVIIAFSANAQKKSGTIEFDRKQDWIQIMSKLPYMTQEEIDRSRLTWGKNEGNGQPFILYFNENESLYTYKEEVSDYGYSWKKDDYVVIRDYENKTIYDKIDFLGRTYILQEDAPRIKWKILNEIKEVAGYLCMKAETVDTVKGTKIHAWFSDEIPVYAGPEGFYGLPGMILGLDFNDGDVIVEATKVTFSDEVVELPIPKKMKGRKLTVAEMNTKAKKYIEESIEGRKNPYWQMRY</sequence>
<reference evidence="2" key="2">
    <citation type="submission" date="2023-01" db="EMBL/GenBank/DDBJ databases">
        <title>Draft genome sequence of Portibacter lacus strain NBRC 108769.</title>
        <authorList>
            <person name="Sun Q."/>
            <person name="Mori K."/>
        </authorList>
    </citation>
    <scope>NUCLEOTIDE SEQUENCE</scope>
    <source>
        <strain evidence="2">NBRC 108769</strain>
    </source>
</reference>
<organism evidence="2 3">
    <name type="scientific">Portibacter lacus</name>
    <dbReference type="NCBI Taxonomy" id="1099794"/>
    <lineage>
        <taxon>Bacteria</taxon>
        <taxon>Pseudomonadati</taxon>
        <taxon>Bacteroidota</taxon>
        <taxon>Saprospiria</taxon>
        <taxon>Saprospirales</taxon>
        <taxon>Haliscomenobacteraceae</taxon>
        <taxon>Portibacter</taxon>
    </lineage>
</organism>
<dbReference type="AlphaFoldDB" id="A0AA37SP66"/>
<evidence type="ECO:0000313" key="3">
    <source>
        <dbReference type="Proteomes" id="UP001156666"/>
    </source>
</evidence>
<dbReference type="Proteomes" id="UP001156666">
    <property type="component" value="Unassembled WGS sequence"/>
</dbReference>
<keyword evidence="3" id="KW-1185">Reference proteome</keyword>
<comment type="caution">
    <text evidence="2">The sequence shown here is derived from an EMBL/GenBank/DDBJ whole genome shotgun (WGS) entry which is preliminary data.</text>
</comment>
<dbReference type="RefSeq" id="WP_235290704.1">
    <property type="nucleotide sequence ID" value="NZ_BSOH01000007.1"/>
</dbReference>
<gene>
    <name evidence="2" type="ORF">GCM10007940_17340</name>
</gene>
<feature type="chain" id="PRO_5041317286" evidence="1">
    <location>
        <begin position="20"/>
        <end position="246"/>
    </location>
</feature>
<evidence type="ECO:0000256" key="1">
    <source>
        <dbReference type="SAM" id="SignalP"/>
    </source>
</evidence>
<feature type="signal peptide" evidence="1">
    <location>
        <begin position="1"/>
        <end position="19"/>
    </location>
</feature>
<proteinExistence type="predicted"/>
<reference evidence="2" key="1">
    <citation type="journal article" date="2014" name="Int. J. Syst. Evol. Microbiol.">
        <title>Complete genome sequence of Corynebacterium casei LMG S-19264T (=DSM 44701T), isolated from a smear-ripened cheese.</title>
        <authorList>
            <consortium name="US DOE Joint Genome Institute (JGI-PGF)"/>
            <person name="Walter F."/>
            <person name="Albersmeier A."/>
            <person name="Kalinowski J."/>
            <person name="Ruckert C."/>
        </authorList>
    </citation>
    <scope>NUCLEOTIDE SEQUENCE</scope>
    <source>
        <strain evidence="2">NBRC 108769</strain>
    </source>
</reference>
<dbReference type="EMBL" id="BSOH01000007">
    <property type="protein sequence ID" value="GLR17119.1"/>
    <property type="molecule type" value="Genomic_DNA"/>
</dbReference>
<name>A0AA37SP66_9BACT</name>
<evidence type="ECO:0000313" key="2">
    <source>
        <dbReference type="EMBL" id="GLR17119.1"/>
    </source>
</evidence>